<keyword evidence="2" id="KW-0732">Signal</keyword>
<feature type="region of interest" description="Disordered" evidence="1">
    <location>
        <begin position="25"/>
        <end position="108"/>
    </location>
</feature>
<feature type="compositionally biased region" description="Basic and acidic residues" evidence="1">
    <location>
        <begin position="54"/>
        <end position="70"/>
    </location>
</feature>
<feature type="signal peptide" evidence="2">
    <location>
        <begin position="1"/>
        <end position="22"/>
    </location>
</feature>
<gene>
    <name evidence="3" type="ORF">MFERI15181_00014</name>
</gene>
<feature type="compositionally biased region" description="Basic and acidic residues" evidence="1">
    <location>
        <begin position="95"/>
        <end position="108"/>
    </location>
</feature>
<feature type="compositionally biased region" description="Low complexity" evidence="1">
    <location>
        <begin position="34"/>
        <end position="52"/>
    </location>
</feature>
<feature type="chain" id="PRO_5046605318" evidence="2">
    <location>
        <begin position="23"/>
        <end position="517"/>
    </location>
</feature>
<sequence>MKKATKLLLSILPISSIGFLSVVSCSTNKKPDNQNKPNNNNSNPNDSSSGNQTEPKKPTTPEENDDHSNPGDKPNNGENDSNAEPKKPGGQPQGDEPHADQPNDNKVDFSDLNKIKKELSFDNYLIYKQKDAKSAWFALKNDIDTLTAVFYSTNKHINKEYKISLEEPNKDPVFDLNKGVIDKVKLKFTKNGDSKVLEFTFTGFKQVNSDKSKNKKEDYIKPKNVLDSRISGLYASLLAYMLLYADNMNSYKNIQETQKGAVNFDDLINKNTALFNNQFVGFGVGTKELLFNFNEEHKKLYNYKIVNAGFDDINGKLNLKVEITNSEDNKEKEPNITKEFSFEGFRKVNLENPNKNPFYVSLLPSDLKKIINDKGIQKNLKELHIDINKERELLEFGIDSSGIWGDQILKNLTISLTDNDHHIYDSKETLTFRKSKSNDYRFILGLKSNMSLYPFNTMINNNSIDNILLSIKDKKFTLEFELNIPVFATALSDLTSFTSYNTKILKLKIISTTPIEQ</sequence>
<keyword evidence="3" id="KW-0449">Lipoprotein</keyword>
<reference evidence="3" key="1">
    <citation type="submission" date="2022-11" db="EMBL/GenBank/DDBJ databases">
        <title>Comparative genomic analysis of Mycoplasma feriruminatoris and the Mycoplasma mycoides cluster.</title>
        <authorList>
            <person name="Baby V."/>
            <person name="Ambroset C."/>
            <person name="Gaurivaud P."/>
            <person name="Boury C."/>
            <person name="Guichoux E."/>
            <person name="Lartigue C."/>
            <person name="Tardy F."/>
            <person name="Sirand-Pugnet P."/>
        </authorList>
    </citation>
    <scope>NUCLEOTIDE SEQUENCE [LARGE SCALE GENOMIC DNA]</scope>
    <source>
        <strain evidence="3">L15181</strain>
    </source>
</reference>
<proteinExistence type="predicted"/>
<dbReference type="InterPro" id="IPR019992">
    <property type="entry name" value="Mycoides_lipoprot_LppA/p72"/>
</dbReference>
<organism evidence="3 4">
    <name type="scientific">Mycoplasma feriruminatoris</name>
    <dbReference type="NCBI Taxonomy" id="1179777"/>
    <lineage>
        <taxon>Bacteria</taxon>
        <taxon>Bacillati</taxon>
        <taxon>Mycoplasmatota</taxon>
        <taxon>Mollicutes</taxon>
        <taxon>Mycoplasmataceae</taxon>
        <taxon>Mycoplasma</taxon>
    </lineage>
</organism>
<evidence type="ECO:0000256" key="2">
    <source>
        <dbReference type="SAM" id="SignalP"/>
    </source>
</evidence>
<dbReference type="EMBL" id="CP113498">
    <property type="protein sequence ID" value="WFQ93129.1"/>
    <property type="molecule type" value="Genomic_DNA"/>
</dbReference>
<evidence type="ECO:0000313" key="4">
    <source>
        <dbReference type="Proteomes" id="UP001214039"/>
    </source>
</evidence>
<dbReference type="PROSITE" id="PS51257">
    <property type="entry name" value="PROKAR_LIPOPROTEIN"/>
    <property type="match status" value="1"/>
</dbReference>
<accession>A0ABY8HV67</accession>
<evidence type="ECO:0000313" key="3">
    <source>
        <dbReference type="EMBL" id="WFQ93129.1"/>
    </source>
</evidence>
<protein>
    <submittedName>
        <fullName evidence="3">LppA family lipoprotein</fullName>
    </submittedName>
</protein>
<name>A0ABY8HV67_9MOLU</name>
<dbReference type="Proteomes" id="UP001214039">
    <property type="component" value="Chromosome"/>
</dbReference>
<dbReference type="NCBIfam" id="TIGR03490">
    <property type="entry name" value="Mycoplas_LppA"/>
    <property type="match status" value="1"/>
</dbReference>
<dbReference type="NCBIfam" id="NF045959">
    <property type="entry name" value="LppA_rel_LP"/>
    <property type="match status" value="1"/>
</dbReference>
<dbReference type="RefSeq" id="WP_278299981.1">
    <property type="nucleotide sequence ID" value="NZ_CP113498.1"/>
</dbReference>
<evidence type="ECO:0000256" key="1">
    <source>
        <dbReference type="SAM" id="MobiDB-lite"/>
    </source>
</evidence>
<keyword evidence="4" id="KW-1185">Reference proteome</keyword>